<name>A0ACC2C871_DIPCM</name>
<evidence type="ECO:0000313" key="2">
    <source>
        <dbReference type="Proteomes" id="UP001162992"/>
    </source>
</evidence>
<protein>
    <submittedName>
        <fullName evidence="1">Uncharacterized protein</fullName>
    </submittedName>
</protein>
<evidence type="ECO:0000313" key="1">
    <source>
        <dbReference type="EMBL" id="KAJ7538117.1"/>
    </source>
</evidence>
<comment type="caution">
    <text evidence="1">The sequence shown here is derived from an EMBL/GenBank/DDBJ whole genome shotgun (WGS) entry which is preliminary data.</text>
</comment>
<reference evidence="2" key="1">
    <citation type="journal article" date="2024" name="Proc. Natl. Acad. Sci. U.S.A.">
        <title>Extraordinary preservation of gene collinearity over three hundred million years revealed in homosporous lycophytes.</title>
        <authorList>
            <person name="Li C."/>
            <person name="Wickell D."/>
            <person name="Kuo L.Y."/>
            <person name="Chen X."/>
            <person name="Nie B."/>
            <person name="Liao X."/>
            <person name="Peng D."/>
            <person name="Ji J."/>
            <person name="Jenkins J."/>
            <person name="Williams M."/>
            <person name="Shu S."/>
            <person name="Plott C."/>
            <person name="Barry K."/>
            <person name="Rajasekar S."/>
            <person name="Grimwood J."/>
            <person name="Han X."/>
            <person name="Sun S."/>
            <person name="Hou Z."/>
            <person name="He W."/>
            <person name="Dai G."/>
            <person name="Sun C."/>
            <person name="Schmutz J."/>
            <person name="Leebens-Mack J.H."/>
            <person name="Li F.W."/>
            <person name="Wang L."/>
        </authorList>
    </citation>
    <scope>NUCLEOTIDE SEQUENCE [LARGE SCALE GENOMIC DNA]</scope>
    <source>
        <strain evidence="2">cv. PW_Plant_1</strain>
    </source>
</reference>
<organism evidence="1 2">
    <name type="scientific">Diphasiastrum complanatum</name>
    <name type="common">Issler's clubmoss</name>
    <name type="synonym">Lycopodium complanatum</name>
    <dbReference type="NCBI Taxonomy" id="34168"/>
    <lineage>
        <taxon>Eukaryota</taxon>
        <taxon>Viridiplantae</taxon>
        <taxon>Streptophyta</taxon>
        <taxon>Embryophyta</taxon>
        <taxon>Tracheophyta</taxon>
        <taxon>Lycopodiopsida</taxon>
        <taxon>Lycopodiales</taxon>
        <taxon>Lycopodiaceae</taxon>
        <taxon>Lycopodioideae</taxon>
        <taxon>Diphasiastrum</taxon>
    </lineage>
</organism>
<dbReference type="Proteomes" id="UP001162992">
    <property type="component" value="Chromosome 11"/>
</dbReference>
<keyword evidence="2" id="KW-1185">Reference proteome</keyword>
<gene>
    <name evidence="1" type="ORF">O6H91_11G034900</name>
</gene>
<sequence length="285" mass="29750">MTTRSSGGDVITDGFTSNCYKRLKDKVCIITGAASGLGEATAHLFASHGASLVLADVQDELGREVAAKIGAQAIYVHCDVSIEADVAAMLDTCIRHFGRLDVLYNNAAILSNVGPLADMDISKFDVAHAVNVRGVALGLKYGARVMVSGGSIINTTSVAATLAPESADAAYTSSKHAVLGLTKAAAVELGQRGIRVNSVAPATMFTPMVMKGVQGTPLSLDMLKAMVEATTVLKVQDGLRVEDVADAALFFASDESRYVSGHNLVVDGGFTVRARTLQHPLQVVT</sequence>
<accession>A0ACC2C871</accession>
<dbReference type="EMBL" id="CM055102">
    <property type="protein sequence ID" value="KAJ7538117.1"/>
    <property type="molecule type" value="Genomic_DNA"/>
</dbReference>
<proteinExistence type="predicted"/>